<evidence type="ECO:0000256" key="3">
    <source>
        <dbReference type="ARBA" id="ARBA00022692"/>
    </source>
</evidence>
<dbReference type="Pfam" id="PF11412">
    <property type="entry name" value="DsbD_N"/>
    <property type="match status" value="1"/>
</dbReference>
<feature type="signal peptide" evidence="8">
    <location>
        <begin position="1"/>
        <end position="22"/>
    </location>
</feature>
<dbReference type="InterPro" id="IPR028250">
    <property type="entry name" value="DsbDN"/>
</dbReference>
<sequence length="583" mass="64004">MRSLASIICLFSALLFMPKAWAEGDSFLEVDDAFQMLTYLDQDTLVIDWQIAPHYYLYKDRFLLKQSSSKAGDIVYADNWEEKYDPNFDETMVVYHNAMSVRIPLTSLQFPYSANISYQGCADDGLCYPPQKKTITINSATDEAVVSDTLKVAANTATSSSGDILTLDTASAGTTAVAADPNVDLSGVSFISALFAALIGGLILNLMPCVFPVLSLKAIQIAQFGADIGEVRRHSWVYTLGVVISFIGVAAVLMIIRQFGTWVGWGFQLQSPAFIVFLILLFMLLGLSLLGVFEIGQGFMGVGQSLTQKQGLSGSFFTGVLATVVATPCTAPFMGTAIAFALAQPVYFSLSVFAVMGLGLALPILMLSYIPGLANKMPKPGAWMDVFKQVMAFPLFATAVWLLWVLTELRGSDAQFKVLMGIVLVAFATWPMLNAVYKEGNGKKWFKKTLRWGSAVAGLFLMFNLSSPPTQWQSYSASLLQQHLADGKPVFVDVTAAWCITCKVNERIALSGDNFEEMVRDNDVQLLRADWTNPSPEIDQLIAEYERNGVPLYLMFKAGEQRAEVLPQILTADMVRDYFTNQG</sequence>
<evidence type="ECO:0000256" key="7">
    <source>
        <dbReference type="SAM" id="Phobius"/>
    </source>
</evidence>
<dbReference type="RefSeq" id="WP_044615623.1">
    <property type="nucleotide sequence ID" value="NZ_CP007142.1"/>
</dbReference>
<dbReference type="SUPFAM" id="SSF74863">
    <property type="entry name" value="Thiol:disulfide interchange protein DsbD, N-terminal domain (DsbD-alpha)"/>
    <property type="match status" value="1"/>
</dbReference>
<gene>
    <name evidence="10" type="ORF">YC6258_00550</name>
</gene>
<dbReference type="SUPFAM" id="SSF52833">
    <property type="entry name" value="Thioredoxin-like"/>
    <property type="match status" value="1"/>
</dbReference>
<dbReference type="Gene3D" id="2.60.40.1250">
    <property type="entry name" value="Thiol:disulfide interchange protein DsbD, N-terminal domain"/>
    <property type="match status" value="1"/>
</dbReference>
<feature type="chain" id="PRO_5002183410" evidence="8">
    <location>
        <begin position="23"/>
        <end position="583"/>
    </location>
</feature>
<dbReference type="Gene3D" id="3.40.30.10">
    <property type="entry name" value="Glutaredoxin"/>
    <property type="match status" value="1"/>
</dbReference>
<keyword evidence="5 7" id="KW-1133">Transmembrane helix</keyword>
<comment type="subcellular location">
    <subcellularLocation>
        <location evidence="1">Cell membrane</location>
        <topology evidence="1">Multi-pass membrane protein</topology>
    </subcellularLocation>
</comment>
<dbReference type="InterPro" id="IPR035671">
    <property type="entry name" value="DsbD_gamma"/>
</dbReference>
<dbReference type="GO" id="GO:0045454">
    <property type="term" value="P:cell redox homeostasis"/>
    <property type="evidence" value="ECO:0007669"/>
    <property type="project" value="TreeGrafter"/>
</dbReference>
<evidence type="ECO:0000256" key="5">
    <source>
        <dbReference type="ARBA" id="ARBA00022989"/>
    </source>
</evidence>
<dbReference type="PANTHER" id="PTHR32234">
    <property type="entry name" value="THIOL:DISULFIDE INTERCHANGE PROTEIN DSBD"/>
    <property type="match status" value="1"/>
</dbReference>
<evidence type="ECO:0000313" key="11">
    <source>
        <dbReference type="Proteomes" id="UP000032266"/>
    </source>
</evidence>
<name>A0A0C5UZ41_9GAMM</name>
<dbReference type="PROSITE" id="PS51352">
    <property type="entry name" value="THIOREDOXIN_2"/>
    <property type="match status" value="1"/>
</dbReference>
<dbReference type="InterPro" id="IPR013766">
    <property type="entry name" value="Thioredoxin_domain"/>
</dbReference>
<dbReference type="Proteomes" id="UP000032266">
    <property type="component" value="Chromosome"/>
</dbReference>
<evidence type="ECO:0000259" key="9">
    <source>
        <dbReference type="PROSITE" id="PS51352"/>
    </source>
</evidence>
<feature type="transmembrane region" description="Helical" evidence="7">
    <location>
        <begin position="272"/>
        <end position="295"/>
    </location>
</feature>
<dbReference type="EC" id="1.8.1.8" evidence="10"/>
<dbReference type="PANTHER" id="PTHR32234:SF3">
    <property type="entry name" value="SUPPRESSION OF COPPER SENSITIVITY PROTEIN"/>
    <property type="match status" value="1"/>
</dbReference>
<evidence type="ECO:0000256" key="4">
    <source>
        <dbReference type="ARBA" id="ARBA00022748"/>
    </source>
</evidence>
<dbReference type="GO" id="GO:0005886">
    <property type="term" value="C:plasma membrane"/>
    <property type="evidence" value="ECO:0007669"/>
    <property type="project" value="UniProtKB-SubCell"/>
</dbReference>
<accession>A0A0C5UZ41</accession>
<evidence type="ECO:0000256" key="8">
    <source>
        <dbReference type="SAM" id="SignalP"/>
    </source>
</evidence>
<keyword evidence="8" id="KW-0732">Signal</keyword>
<keyword evidence="6 7" id="KW-0472">Membrane</keyword>
<dbReference type="AlphaFoldDB" id="A0A0C5UZ41"/>
<reference evidence="10 11" key="1">
    <citation type="submission" date="2014-01" db="EMBL/GenBank/DDBJ databases">
        <title>Full genme sequencing of cellulolytic bacterium Gynuella sunshinyii YC6258T gen. nov., sp. nov.</title>
        <authorList>
            <person name="Khan H."/>
            <person name="Chung E.J."/>
            <person name="Chung Y.R."/>
        </authorList>
    </citation>
    <scope>NUCLEOTIDE SEQUENCE [LARGE SCALE GENOMIC DNA]</scope>
    <source>
        <strain evidence="10 11">YC6258</strain>
    </source>
</reference>
<dbReference type="EMBL" id="CP007142">
    <property type="protein sequence ID" value="AJQ92600.1"/>
    <property type="molecule type" value="Genomic_DNA"/>
</dbReference>
<keyword evidence="3 7" id="KW-0812">Transmembrane</keyword>
<feature type="transmembrane region" description="Helical" evidence="7">
    <location>
        <begin position="348"/>
        <end position="374"/>
    </location>
</feature>
<keyword evidence="4" id="KW-0201">Cytochrome c-type biogenesis</keyword>
<dbReference type="InterPro" id="IPR003834">
    <property type="entry name" value="Cyt_c_assmbl_TM_dom"/>
</dbReference>
<feature type="transmembrane region" description="Helical" evidence="7">
    <location>
        <begin position="316"/>
        <end position="342"/>
    </location>
</feature>
<proteinExistence type="predicted"/>
<feature type="transmembrane region" description="Helical" evidence="7">
    <location>
        <begin position="418"/>
        <end position="437"/>
    </location>
</feature>
<evidence type="ECO:0000256" key="6">
    <source>
        <dbReference type="ARBA" id="ARBA00023136"/>
    </source>
</evidence>
<protein>
    <submittedName>
        <fullName evidence="10">Thiol:disulfide interchange protein</fullName>
        <ecNumber evidence="10">1.8.1.8</ecNumber>
    </submittedName>
</protein>
<keyword evidence="10" id="KW-0560">Oxidoreductase</keyword>
<dbReference type="InterPro" id="IPR036249">
    <property type="entry name" value="Thioredoxin-like_sf"/>
</dbReference>
<dbReference type="KEGG" id="gsn:YC6258_00550"/>
<evidence type="ECO:0000256" key="2">
    <source>
        <dbReference type="ARBA" id="ARBA00022475"/>
    </source>
</evidence>
<organism evidence="10 11">
    <name type="scientific">Gynuella sunshinyii YC6258</name>
    <dbReference type="NCBI Taxonomy" id="1445510"/>
    <lineage>
        <taxon>Bacteria</taxon>
        <taxon>Pseudomonadati</taxon>
        <taxon>Pseudomonadota</taxon>
        <taxon>Gammaproteobacteria</taxon>
        <taxon>Oceanospirillales</taxon>
        <taxon>Saccharospirillaceae</taxon>
        <taxon>Gynuella</taxon>
    </lineage>
</organism>
<evidence type="ECO:0000256" key="1">
    <source>
        <dbReference type="ARBA" id="ARBA00004651"/>
    </source>
</evidence>
<keyword evidence="11" id="KW-1185">Reference proteome</keyword>
<feature type="transmembrane region" description="Helical" evidence="7">
    <location>
        <begin position="449"/>
        <end position="466"/>
    </location>
</feature>
<dbReference type="GO" id="GO:0047134">
    <property type="term" value="F:protein-disulfide reductase [NAD(P)H] activity"/>
    <property type="evidence" value="ECO:0007669"/>
    <property type="project" value="UniProtKB-EC"/>
</dbReference>
<feature type="domain" description="Thioredoxin" evidence="9">
    <location>
        <begin position="454"/>
        <end position="583"/>
    </location>
</feature>
<dbReference type="STRING" id="1445510.YC6258_00550"/>
<evidence type="ECO:0000313" key="10">
    <source>
        <dbReference type="EMBL" id="AJQ92600.1"/>
    </source>
</evidence>
<dbReference type="Pfam" id="PF02683">
    <property type="entry name" value="DsbD_TM"/>
    <property type="match status" value="1"/>
</dbReference>
<dbReference type="OrthoDB" id="9811036at2"/>
<dbReference type="GO" id="GO:0017004">
    <property type="term" value="P:cytochrome complex assembly"/>
    <property type="evidence" value="ECO:0007669"/>
    <property type="project" value="UniProtKB-KW"/>
</dbReference>
<dbReference type="Pfam" id="PF13899">
    <property type="entry name" value="Thioredoxin_7"/>
    <property type="match status" value="1"/>
</dbReference>
<feature type="transmembrane region" description="Helical" evidence="7">
    <location>
        <begin position="386"/>
        <end position="406"/>
    </location>
</feature>
<feature type="transmembrane region" description="Helical" evidence="7">
    <location>
        <begin position="190"/>
        <end position="214"/>
    </location>
</feature>
<dbReference type="HOGENOM" id="CLU_014657_0_1_6"/>
<keyword evidence="2" id="KW-1003">Cell membrane</keyword>
<dbReference type="InterPro" id="IPR036929">
    <property type="entry name" value="DsbDN_sf"/>
</dbReference>
<feature type="transmembrane region" description="Helical" evidence="7">
    <location>
        <begin position="235"/>
        <end position="260"/>
    </location>
</feature>
<dbReference type="PATRIC" id="fig|1445510.3.peg.537"/>
<dbReference type="CDD" id="cd02953">
    <property type="entry name" value="DsbDgamma"/>
    <property type="match status" value="1"/>
</dbReference>